<evidence type="ECO:0000256" key="3">
    <source>
        <dbReference type="ARBA" id="ARBA00022801"/>
    </source>
</evidence>
<evidence type="ECO:0000259" key="5">
    <source>
        <dbReference type="Pfam" id="PF00561"/>
    </source>
</evidence>
<feature type="domain" description="AB hydrolase-1" evidence="5">
    <location>
        <begin position="57"/>
        <end position="302"/>
    </location>
</feature>
<dbReference type="InterPro" id="IPR050960">
    <property type="entry name" value="AB_hydrolase_4_sf"/>
</dbReference>
<protein>
    <recommendedName>
        <fullName evidence="5">AB hydrolase-1 domain-containing protein</fullName>
    </recommendedName>
</protein>
<dbReference type="Proteomes" id="UP000028006">
    <property type="component" value="Unassembled WGS sequence"/>
</dbReference>
<evidence type="ECO:0000256" key="4">
    <source>
        <dbReference type="PIRSR" id="PIRSR005211-1"/>
    </source>
</evidence>
<dbReference type="EMBL" id="JOKG01000002">
    <property type="protein sequence ID" value="KEQ14261.1"/>
    <property type="molecule type" value="Genomic_DNA"/>
</dbReference>
<dbReference type="InterPro" id="IPR029058">
    <property type="entry name" value="AB_hydrolase_fold"/>
</dbReference>
<dbReference type="PANTHER" id="PTHR10794">
    <property type="entry name" value="ABHYDROLASE DOMAIN-CONTAINING PROTEIN"/>
    <property type="match status" value="1"/>
</dbReference>
<comment type="similarity">
    <text evidence="1">Belongs to the AB hydrolase superfamily. AB hydrolase 4 family.</text>
</comment>
<proteinExistence type="inferred from homology"/>
<evidence type="ECO:0000313" key="7">
    <source>
        <dbReference type="Proteomes" id="UP000028006"/>
    </source>
</evidence>
<gene>
    <name evidence="6" type="ORF">GZ77_07560</name>
</gene>
<feature type="active site" description="Charge relay system" evidence="4">
    <location>
        <position position="270"/>
    </location>
</feature>
<dbReference type="InterPro" id="IPR000952">
    <property type="entry name" value="AB_hydrolase_4_CS"/>
</dbReference>
<organism evidence="6 7">
    <name type="scientific">Endozoicomonas montiporae</name>
    <dbReference type="NCBI Taxonomy" id="1027273"/>
    <lineage>
        <taxon>Bacteria</taxon>
        <taxon>Pseudomonadati</taxon>
        <taxon>Pseudomonadota</taxon>
        <taxon>Gammaproteobacteria</taxon>
        <taxon>Oceanospirillales</taxon>
        <taxon>Endozoicomonadaceae</taxon>
        <taxon>Endozoicomonas</taxon>
    </lineage>
</organism>
<dbReference type="Pfam" id="PF00561">
    <property type="entry name" value="Abhydrolase_1"/>
    <property type="match status" value="1"/>
</dbReference>
<dbReference type="NCBIfam" id="NF008218">
    <property type="entry name" value="PRK10985.1"/>
    <property type="match status" value="1"/>
</dbReference>
<evidence type="ECO:0000313" key="6">
    <source>
        <dbReference type="EMBL" id="KEQ14261.1"/>
    </source>
</evidence>
<dbReference type="InterPro" id="IPR012020">
    <property type="entry name" value="ABHD4"/>
</dbReference>
<dbReference type="SUPFAM" id="SSF53474">
    <property type="entry name" value="alpha/beta-Hydrolases"/>
    <property type="match status" value="1"/>
</dbReference>
<reference evidence="6 7" key="1">
    <citation type="submission" date="2014-06" db="EMBL/GenBank/DDBJ databases">
        <title>Whole Genome Sequences of Three Symbiotic Endozoicomonas Bacteria.</title>
        <authorList>
            <person name="Neave M.J."/>
            <person name="Apprill A."/>
            <person name="Voolstra C.R."/>
        </authorList>
    </citation>
    <scope>NUCLEOTIDE SEQUENCE [LARGE SCALE GENOMIC DNA]</scope>
    <source>
        <strain evidence="6 7">LMG 24815</strain>
    </source>
</reference>
<dbReference type="GO" id="GO:0047372">
    <property type="term" value="F:monoacylglycerol lipase activity"/>
    <property type="evidence" value="ECO:0007669"/>
    <property type="project" value="TreeGrafter"/>
</dbReference>
<accession>A0A081N738</accession>
<sequence length="329" mass="37816">MLPFSPCPGLNSPHLQTLWSPLFRKPKTLKRHRECFTTSDSDFLHLDWYGPKESDHLVVLLHGLTGSSESKYITGLQTRLDQQGIQSVCINFRGCSGEPNWQPRSYHSGDSQELKDVLQHLKQQYPDKQMMAAGYSLGGNVLLKYQGEEGSNSLLSAAVAVSVPFRLDHCAHRMNHGATRIYRNRFLTDMHRQMHDKLRFFQRQGWHDRAKALEPFTNYGYLNTFEDFDHYITAALHGFQSGEDYYRKASSRYYLEGITRPTLIIHSSDDPFMTPDCVPQPEELSDSTELELTCRGGHVGFIGGRPHQLDYWLEQRIPEFLTQHKCSSC</sequence>
<evidence type="ECO:0000256" key="1">
    <source>
        <dbReference type="ARBA" id="ARBA00010884"/>
    </source>
</evidence>
<keyword evidence="7" id="KW-1185">Reference proteome</keyword>
<dbReference type="PANTHER" id="PTHR10794:SF94">
    <property type="entry name" value="ESTERASE YHET-RELATED"/>
    <property type="match status" value="1"/>
</dbReference>
<evidence type="ECO:0000256" key="2">
    <source>
        <dbReference type="ARBA" id="ARBA00022487"/>
    </source>
</evidence>
<dbReference type="eggNOG" id="COG0429">
    <property type="taxonomic scope" value="Bacteria"/>
</dbReference>
<dbReference type="PROSITE" id="PS01133">
    <property type="entry name" value="UPF0017"/>
    <property type="match status" value="1"/>
</dbReference>
<comment type="caution">
    <text evidence="6">The sequence shown here is derived from an EMBL/GenBank/DDBJ whole genome shotgun (WGS) entry which is preliminary data.</text>
</comment>
<keyword evidence="2" id="KW-0719">Serine esterase</keyword>
<dbReference type="RefSeq" id="WP_034874066.1">
    <property type="nucleotide sequence ID" value="NZ_JOKG01000002.1"/>
</dbReference>
<dbReference type="GO" id="GO:0034338">
    <property type="term" value="F:short-chain carboxylesterase activity"/>
    <property type="evidence" value="ECO:0007669"/>
    <property type="project" value="TreeGrafter"/>
</dbReference>
<dbReference type="AlphaFoldDB" id="A0A081N738"/>
<name>A0A081N738_9GAMM</name>
<keyword evidence="3" id="KW-0378">Hydrolase</keyword>
<dbReference type="InterPro" id="IPR000073">
    <property type="entry name" value="AB_hydrolase_1"/>
</dbReference>
<dbReference type="PIRSF" id="PIRSF005211">
    <property type="entry name" value="Ab_hydro_YheT"/>
    <property type="match status" value="1"/>
</dbReference>
<feature type="active site" description="Charge relay system" evidence="4">
    <location>
        <position position="298"/>
    </location>
</feature>
<feature type="active site" description="Charge relay system" evidence="4">
    <location>
        <position position="136"/>
    </location>
</feature>
<dbReference type="Gene3D" id="3.40.50.1820">
    <property type="entry name" value="alpha/beta hydrolase"/>
    <property type="match status" value="1"/>
</dbReference>